<evidence type="ECO:0000313" key="1">
    <source>
        <dbReference type="EMBL" id="MDX8055525.1"/>
    </source>
</evidence>
<gene>
    <name evidence="1" type="ORF">SK571_39635</name>
</gene>
<accession>A0ABU4U4N9</accession>
<protein>
    <recommendedName>
        <fullName evidence="3">HEAT repeat-containing protein</fullName>
    </recommendedName>
</protein>
<keyword evidence="2" id="KW-1185">Reference proteome</keyword>
<name>A0ABU4U4N9_9PSEU</name>
<dbReference type="Proteomes" id="UP001271792">
    <property type="component" value="Unassembled WGS sequence"/>
</dbReference>
<reference evidence="1 2" key="1">
    <citation type="submission" date="2023-11" db="EMBL/GenBank/DDBJ databases">
        <title>Lentzea sokolovensis, sp. nov., Lentzea kristufkii, sp. nov., and Lentzea miocenensis, sp. nov., rare actinobacteria from Sokolov Coal Basin, Miocene lacustrine sediment, Czech Republic.</title>
        <authorList>
            <person name="Lara A."/>
            <person name="Kotroba L."/>
            <person name="Nouioui I."/>
            <person name="Neumann-Schaal M."/>
            <person name="Mast Y."/>
            <person name="Chronakova A."/>
        </authorList>
    </citation>
    <scope>NUCLEOTIDE SEQUENCE [LARGE SCALE GENOMIC DNA]</scope>
    <source>
        <strain evidence="1 2">BCCO 10_0798</strain>
    </source>
</reference>
<dbReference type="InterPro" id="IPR049796">
    <property type="entry name" value="CdiI_Ct-like"/>
</dbReference>
<comment type="caution">
    <text evidence="1">The sequence shown here is derived from an EMBL/GenBank/DDBJ whole genome shotgun (WGS) entry which is preliminary data.</text>
</comment>
<organism evidence="1 2">
    <name type="scientific">Lentzea kristufekii</name>
    <dbReference type="NCBI Taxonomy" id="3095430"/>
    <lineage>
        <taxon>Bacteria</taxon>
        <taxon>Bacillati</taxon>
        <taxon>Actinomycetota</taxon>
        <taxon>Actinomycetes</taxon>
        <taxon>Pseudonocardiales</taxon>
        <taxon>Pseudonocardiaceae</taxon>
        <taxon>Lentzea</taxon>
    </lineage>
</organism>
<evidence type="ECO:0008006" key="3">
    <source>
        <dbReference type="Google" id="ProtNLM"/>
    </source>
</evidence>
<dbReference type="EMBL" id="JAXAVV010000029">
    <property type="protein sequence ID" value="MDX8055525.1"/>
    <property type="molecule type" value="Genomic_DNA"/>
</dbReference>
<sequence length="274" mass="30542">MTLVERVREALSGFGPMREVEMPGGVVFEWDGDALAGVENGVLRVRVEDGWAAVPDHADLSDVTRRAADVVIAECVARWHEDLRALGPDAHRAMLALVHHDPEREQLQRILLGCTTKPELRELAVTCLGHMGRLDREVLPEVVARLEELLDDPELGGAAEDALDEIESRVYPFRLWRRHSVPWVILAPPGDAEIARQLALVGDPDVVVVVPHAETLPSLPEHVRKLCKEVAERTHGDPGLHFVLEYNGDIVALQPLLHDEDQTAVFEEPYLLVW</sequence>
<evidence type="ECO:0000313" key="2">
    <source>
        <dbReference type="Proteomes" id="UP001271792"/>
    </source>
</evidence>
<dbReference type="CDD" id="cd20694">
    <property type="entry name" value="CdiI_Ct-like"/>
    <property type="match status" value="1"/>
</dbReference>
<proteinExistence type="predicted"/>
<dbReference type="RefSeq" id="WP_319989255.1">
    <property type="nucleotide sequence ID" value="NZ_JAXAVV010000029.1"/>
</dbReference>